<name>A0ABT5TCG5_9RHOB</name>
<dbReference type="InterPro" id="IPR050490">
    <property type="entry name" value="Bact_solute-bd_prot1"/>
</dbReference>
<feature type="chain" id="PRO_5047412730" evidence="3">
    <location>
        <begin position="29"/>
        <end position="430"/>
    </location>
</feature>
<organism evidence="4 5">
    <name type="scientific">Roseinatronobacter alkalisoli</name>
    <dbReference type="NCBI Taxonomy" id="3028235"/>
    <lineage>
        <taxon>Bacteria</taxon>
        <taxon>Pseudomonadati</taxon>
        <taxon>Pseudomonadota</taxon>
        <taxon>Alphaproteobacteria</taxon>
        <taxon>Rhodobacterales</taxon>
        <taxon>Paracoccaceae</taxon>
        <taxon>Roseinatronobacter</taxon>
    </lineage>
</organism>
<evidence type="ECO:0000256" key="2">
    <source>
        <dbReference type="ARBA" id="ARBA00008520"/>
    </source>
</evidence>
<dbReference type="PANTHER" id="PTHR43649:SF14">
    <property type="entry name" value="BLR3389 PROTEIN"/>
    <property type="match status" value="1"/>
</dbReference>
<sequence>MTYGKSIRTIGVLSAALAAVAVPMSAAAELDTSQPVTLTITSTSGGLPALFNWAAESFQETYPNVTVEVIDYADDWYNQNAVRLFNSSDRPDLAFFWLTGFYHTLVDAGVLEPLDDFYVESGLLDVLPSSSVEVATAADGSKYGVSMSSIMSPLLMYNKTALAEAGFEGEPQTMEEFIAMGPALREAGYIPWTSGLANASQATQLFDINIRRHTDDETYGKLISKEIMDYTSPDIIEAFSTMQRMAQELMAPGAAGVENLEARGLFAQGRAAFYSDGSWNLGMTNLHGELPDGFDLGIMPYPPVSEGSNYTTGLYDANGLVIPRGAQNADWAKEFIAHILSYDVQRGMGVVNAQTPIRVDITADDLESYHPDIAMIYQRGIANGTHRLFNTIMPGAYRPAATQLIQGLVGGQLTPEEFAAEFTAMVASVH</sequence>
<feature type="signal peptide" evidence="3">
    <location>
        <begin position="1"/>
        <end position="28"/>
    </location>
</feature>
<dbReference type="PANTHER" id="PTHR43649">
    <property type="entry name" value="ARABINOSE-BINDING PROTEIN-RELATED"/>
    <property type="match status" value="1"/>
</dbReference>
<comment type="caution">
    <text evidence="4">The sequence shown here is derived from an EMBL/GenBank/DDBJ whole genome shotgun (WGS) entry which is preliminary data.</text>
</comment>
<keyword evidence="5" id="KW-1185">Reference proteome</keyword>
<evidence type="ECO:0000313" key="4">
    <source>
        <dbReference type="EMBL" id="MDD7972817.1"/>
    </source>
</evidence>
<evidence type="ECO:0000256" key="1">
    <source>
        <dbReference type="ARBA" id="ARBA00004418"/>
    </source>
</evidence>
<dbReference type="Gene3D" id="3.40.190.10">
    <property type="entry name" value="Periplasmic binding protein-like II"/>
    <property type="match status" value="2"/>
</dbReference>
<dbReference type="SUPFAM" id="SSF53850">
    <property type="entry name" value="Periplasmic binding protein-like II"/>
    <property type="match status" value="1"/>
</dbReference>
<accession>A0ABT5TCG5</accession>
<keyword evidence="3" id="KW-0732">Signal</keyword>
<dbReference type="InterPro" id="IPR006059">
    <property type="entry name" value="SBP"/>
</dbReference>
<proteinExistence type="inferred from homology"/>
<gene>
    <name evidence="4" type="ORF">PUT78_17110</name>
</gene>
<dbReference type="Pfam" id="PF01547">
    <property type="entry name" value="SBP_bac_1"/>
    <property type="match status" value="1"/>
</dbReference>
<comment type="similarity">
    <text evidence="2">Belongs to the bacterial solute-binding protein 1 family.</text>
</comment>
<comment type="subcellular location">
    <subcellularLocation>
        <location evidence="1">Periplasm</location>
    </subcellularLocation>
</comment>
<evidence type="ECO:0000313" key="5">
    <source>
        <dbReference type="Proteomes" id="UP001431784"/>
    </source>
</evidence>
<protein>
    <submittedName>
        <fullName evidence="4">Extracellular solute-binding protein</fullName>
    </submittedName>
</protein>
<dbReference type="RefSeq" id="WP_274353492.1">
    <property type="nucleotide sequence ID" value="NZ_JAQZSM010000019.1"/>
</dbReference>
<reference evidence="4" key="1">
    <citation type="submission" date="2023-02" db="EMBL/GenBank/DDBJ databases">
        <title>Description of Roseinatronobacter alkalisoli sp. nov., an alkaliphilic bacerium isolated from soda soil.</title>
        <authorList>
            <person name="Wei W."/>
        </authorList>
    </citation>
    <scope>NUCLEOTIDE SEQUENCE</scope>
    <source>
        <strain evidence="4">HJB301</strain>
    </source>
</reference>
<dbReference type="EMBL" id="JAQZSM010000019">
    <property type="protein sequence ID" value="MDD7972817.1"/>
    <property type="molecule type" value="Genomic_DNA"/>
</dbReference>
<evidence type="ECO:0000256" key="3">
    <source>
        <dbReference type="SAM" id="SignalP"/>
    </source>
</evidence>
<dbReference type="Proteomes" id="UP001431784">
    <property type="component" value="Unassembled WGS sequence"/>
</dbReference>